<dbReference type="EMBL" id="KZ305020">
    <property type="protein sequence ID" value="PIA60523.1"/>
    <property type="molecule type" value="Genomic_DNA"/>
</dbReference>
<dbReference type="InterPro" id="IPR006564">
    <property type="entry name" value="Znf_PMZ"/>
</dbReference>
<feature type="region of interest" description="Disordered" evidence="5">
    <location>
        <begin position="248"/>
        <end position="373"/>
    </location>
</feature>
<dbReference type="Pfam" id="PF04434">
    <property type="entry name" value="SWIM"/>
    <property type="match status" value="1"/>
</dbReference>
<keyword evidence="3" id="KW-0862">Zinc</keyword>
<reference evidence="7 8" key="1">
    <citation type="submission" date="2017-09" db="EMBL/GenBank/DDBJ databases">
        <title>WGS assembly of Aquilegia coerulea Goldsmith.</title>
        <authorList>
            <person name="Hodges S."/>
            <person name="Kramer E."/>
            <person name="Nordborg M."/>
            <person name="Tomkins J."/>
            <person name="Borevitz J."/>
            <person name="Derieg N."/>
            <person name="Yan J."/>
            <person name="Mihaltcheva S."/>
            <person name="Hayes R.D."/>
            <person name="Rokhsar D."/>
        </authorList>
    </citation>
    <scope>NUCLEOTIDE SEQUENCE [LARGE SCALE GENOMIC DNA]</scope>
    <source>
        <strain evidence="8">cv. Goldsmith</strain>
    </source>
</reference>
<proteinExistence type="predicted"/>
<feature type="compositionally biased region" description="Basic and acidic residues" evidence="5">
    <location>
        <begin position="266"/>
        <end position="275"/>
    </location>
</feature>
<feature type="domain" description="SWIM-type" evidence="6">
    <location>
        <begin position="173"/>
        <end position="205"/>
    </location>
</feature>
<dbReference type="PROSITE" id="PS50966">
    <property type="entry name" value="ZF_SWIM"/>
    <property type="match status" value="1"/>
</dbReference>
<evidence type="ECO:0000256" key="4">
    <source>
        <dbReference type="PROSITE-ProRule" id="PRU00325"/>
    </source>
</evidence>
<dbReference type="PANTHER" id="PTHR31973:SF187">
    <property type="entry name" value="MUTATOR TRANSPOSASE MUDRA PROTEIN"/>
    <property type="match status" value="1"/>
</dbReference>
<gene>
    <name evidence="7" type="ORF">AQUCO_00300191v1</name>
</gene>
<evidence type="ECO:0000256" key="1">
    <source>
        <dbReference type="ARBA" id="ARBA00022723"/>
    </source>
</evidence>
<evidence type="ECO:0000256" key="5">
    <source>
        <dbReference type="SAM" id="MobiDB-lite"/>
    </source>
</evidence>
<feature type="region of interest" description="Disordered" evidence="5">
    <location>
        <begin position="389"/>
        <end position="422"/>
    </location>
</feature>
<keyword evidence="1" id="KW-0479">Metal-binding</keyword>
<sequence length="512" mass="57153">MFPSANVRYCMRHLVANMKTRHKGLDSFAWAASKSYTKSLFRKNMDELKKKNKTAYEWLMGDKVGGPKVFSRSHFDKTSKSEHVSNNFSEAWNAHILEARDKPLIKLVVRIMTLQMKMLYDRQQKLASWHDDAIVPRVVEELQEMQKHTGEYTVGGSSDNTFQVLHTISGGWARVRLAEGKCTCKQWQKRGFPCIHVVCVLKPRRIPYYKYCSPYVLAKAYKAACRDNIIPILCEDEWEPIQENNTVFPPIRERQPGRPKVNRIRSAQEDPDRRTVKCSSCGGFGHNKKGCQGGPVGEKIPLQDNNNVVEKERNKGGRPRTRPLKNTNLPPRYQPPEDNGRGRGRGKTRGRSGRGRTQSSNGRGAGRGRGENIVDIDQAEPSLAEMFAGRGEGGRVSGAGRGRASGGGAGRGRGENIVDIDQAEPSLAEMFAGRREGGEIEPNLPGMFTPTTEEVLPPATEEVLPPATEETLAPSTQPQQAEGQPPSKPQKRKIFHPTQALHKRKSKALNTL</sequence>
<feature type="compositionally biased region" description="Basic residues" evidence="5">
    <location>
        <begin position="342"/>
        <end position="354"/>
    </location>
</feature>
<feature type="compositionally biased region" description="Basic residues" evidence="5">
    <location>
        <begin position="489"/>
        <end position="512"/>
    </location>
</feature>
<dbReference type="InterPro" id="IPR007527">
    <property type="entry name" value="Znf_SWIM"/>
</dbReference>
<accession>A0A2G5EXM1</accession>
<dbReference type="STRING" id="218851.A0A2G5EXM1"/>
<name>A0A2G5EXM1_AQUCA</name>
<dbReference type="GO" id="GO:0008270">
    <property type="term" value="F:zinc ion binding"/>
    <property type="evidence" value="ECO:0007669"/>
    <property type="project" value="UniProtKB-KW"/>
</dbReference>
<dbReference type="SMART" id="SM00575">
    <property type="entry name" value="ZnF_PMZ"/>
    <property type="match status" value="1"/>
</dbReference>
<dbReference type="OrthoDB" id="1683089at2759"/>
<dbReference type="PANTHER" id="PTHR31973">
    <property type="entry name" value="POLYPROTEIN, PUTATIVE-RELATED"/>
    <property type="match status" value="1"/>
</dbReference>
<evidence type="ECO:0000313" key="7">
    <source>
        <dbReference type="EMBL" id="PIA60523.1"/>
    </source>
</evidence>
<evidence type="ECO:0000256" key="3">
    <source>
        <dbReference type="ARBA" id="ARBA00022833"/>
    </source>
</evidence>
<dbReference type="Proteomes" id="UP000230069">
    <property type="component" value="Unassembled WGS sequence"/>
</dbReference>
<protein>
    <recommendedName>
        <fullName evidence="6">SWIM-type domain-containing protein</fullName>
    </recommendedName>
</protein>
<evidence type="ECO:0000256" key="2">
    <source>
        <dbReference type="ARBA" id="ARBA00022771"/>
    </source>
</evidence>
<organism evidence="7 8">
    <name type="scientific">Aquilegia coerulea</name>
    <name type="common">Rocky mountain columbine</name>
    <dbReference type="NCBI Taxonomy" id="218851"/>
    <lineage>
        <taxon>Eukaryota</taxon>
        <taxon>Viridiplantae</taxon>
        <taxon>Streptophyta</taxon>
        <taxon>Embryophyta</taxon>
        <taxon>Tracheophyta</taxon>
        <taxon>Spermatophyta</taxon>
        <taxon>Magnoliopsida</taxon>
        <taxon>Ranunculales</taxon>
        <taxon>Ranunculaceae</taxon>
        <taxon>Thalictroideae</taxon>
        <taxon>Aquilegia</taxon>
    </lineage>
</organism>
<evidence type="ECO:0000259" key="6">
    <source>
        <dbReference type="PROSITE" id="PS50966"/>
    </source>
</evidence>
<dbReference type="InParanoid" id="A0A2G5EXM1"/>
<keyword evidence="2 4" id="KW-0863">Zinc-finger</keyword>
<evidence type="ECO:0000313" key="8">
    <source>
        <dbReference type="Proteomes" id="UP000230069"/>
    </source>
</evidence>
<dbReference type="AlphaFoldDB" id="A0A2G5EXM1"/>
<keyword evidence="8" id="KW-1185">Reference proteome</keyword>
<feature type="region of interest" description="Disordered" evidence="5">
    <location>
        <begin position="458"/>
        <end position="512"/>
    </location>
</feature>
<feature type="compositionally biased region" description="Polar residues" evidence="5">
    <location>
        <begin position="473"/>
        <end position="482"/>
    </location>
</feature>
<feature type="compositionally biased region" description="Gly residues" evidence="5">
    <location>
        <begin position="390"/>
        <end position="411"/>
    </location>
</feature>